<keyword evidence="5" id="KW-0597">Phosphoprotein</keyword>
<dbReference type="Gene3D" id="2.40.110.10">
    <property type="entry name" value="Butyryl-CoA Dehydrogenase, subunit A, domain 2"/>
    <property type="match status" value="1"/>
</dbReference>
<evidence type="ECO:0000256" key="27">
    <source>
        <dbReference type="ARBA" id="ARBA00049224"/>
    </source>
</evidence>
<evidence type="ECO:0000259" key="32">
    <source>
        <dbReference type="Pfam" id="PF02771"/>
    </source>
</evidence>
<keyword evidence="35" id="KW-1185">Reference proteome</keyword>
<dbReference type="PANTHER" id="PTHR43884">
    <property type="entry name" value="ACYL-COA DEHYDROGENASE"/>
    <property type="match status" value="1"/>
</dbReference>
<evidence type="ECO:0000256" key="19">
    <source>
        <dbReference type="ARBA" id="ARBA00045422"/>
    </source>
</evidence>
<dbReference type="EMBL" id="OU895880">
    <property type="protein sequence ID" value="CAG9811031.1"/>
    <property type="molecule type" value="Genomic_DNA"/>
</dbReference>
<keyword evidence="12" id="KW-0007">Acetylation</keyword>
<comment type="catalytic activity">
    <reaction evidence="22">
        <text>oxidized [electron-transfer flavoprotein] + hexadecanoyl-CoA + H(+) = (2E)-hexadecenoyl-CoA + reduced [electron-transfer flavoprotein]</text>
        <dbReference type="Rhea" id="RHEA:43448"/>
        <dbReference type="Rhea" id="RHEA-COMP:10685"/>
        <dbReference type="Rhea" id="RHEA-COMP:10686"/>
        <dbReference type="ChEBI" id="CHEBI:15378"/>
        <dbReference type="ChEBI" id="CHEBI:57379"/>
        <dbReference type="ChEBI" id="CHEBI:57692"/>
        <dbReference type="ChEBI" id="CHEBI:58307"/>
        <dbReference type="ChEBI" id="CHEBI:61526"/>
    </reaction>
    <physiologicalReaction direction="left-to-right" evidence="22">
        <dbReference type="Rhea" id="RHEA:43449"/>
    </physiologicalReaction>
</comment>
<keyword evidence="29" id="KW-0812">Transmembrane</keyword>
<dbReference type="GO" id="GO:0006631">
    <property type="term" value="P:fatty acid metabolic process"/>
    <property type="evidence" value="ECO:0007669"/>
    <property type="project" value="UniProtKB-KW"/>
</dbReference>
<comment type="subcellular location">
    <subcellularLocation>
        <location evidence="2">Mitochondrion inner membrane</location>
        <topology evidence="2">Peripheral membrane protein</topology>
    </subcellularLocation>
</comment>
<dbReference type="FunFam" id="1.10.540.10:FF:000001">
    <property type="entry name" value="Very long-chain-specific acyl-CoA dehydrogenase, mitochondrial"/>
    <property type="match status" value="1"/>
</dbReference>
<dbReference type="Proteomes" id="UP001153620">
    <property type="component" value="Chromosome 4"/>
</dbReference>
<keyword evidence="15" id="KW-0496">Mitochondrion</keyword>
<keyword evidence="16 29" id="KW-0472">Membrane</keyword>
<comment type="cofactor">
    <cofactor evidence="1 28">
        <name>FAD</name>
        <dbReference type="ChEBI" id="CHEBI:57692"/>
    </cofactor>
</comment>
<evidence type="ECO:0000256" key="1">
    <source>
        <dbReference type="ARBA" id="ARBA00001974"/>
    </source>
</evidence>
<comment type="function">
    <text evidence="19">Very long-chain specific acyl-CoA dehydrogenase is one of the acyl-CoA dehydrogenases that catalyze the first step of mitochondrial fatty acid beta-oxidation, an aerobic process breaking down fatty acids into acetyl-CoA and allowing the production of energy from fats. The first step of fatty acid beta-oxidation consists in the removal of one hydrogen from C-2 and C-3 of the straight-chain fatty acyl-CoA thioester, resulting in the formation of trans-2-enoyl-CoA. Among the different mitochondrial acyl-CoA dehydrogenases, very long-chain specific acyl-CoA dehydrogenase acts specifically on acyl-CoAs with saturated 12 to 24 carbons long primary chains.</text>
</comment>
<dbReference type="GO" id="GO:0005743">
    <property type="term" value="C:mitochondrial inner membrane"/>
    <property type="evidence" value="ECO:0007669"/>
    <property type="project" value="UniProtKB-SubCell"/>
</dbReference>
<keyword evidence="13 28" id="KW-0560">Oxidoreductase</keyword>
<dbReference type="GO" id="GO:0000062">
    <property type="term" value="F:fatty-acyl-CoA binding"/>
    <property type="evidence" value="ECO:0007669"/>
    <property type="project" value="TreeGrafter"/>
</dbReference>
<evidence type="ECO:0000259" key="31">
    <source>
        <dbReference type="Pfam" id="PF02770"/>
    </source>
</evidence>
<keyword evidence="29" id="KW-1133">Transmembrane helix</keyword>
<dbReference type="InterPro" id="IPR009075">
    <property type="entry name" value="AcylCo_DH/oxidase_C"/>
</dbReference>
<comment type="pathway">
    <text evidence="3">Lipid metabolism; mitochondrial fatty acid beta-oxidation.</text>
</comment>
<evidence type="ECO:0000313" key="34">
    <source>
        <dbReference type="EMBL" id="CAG9811031.1"/>
    </source>
</evidence>
<comment type="subunit">
    <text evidence="20">Homodimer. Homodimerizes after import into the mitochondrion.</text>
</comment>
<dbReference type="GO" id="GO:0050660">
    <property type="term" value="F:flavin adenine dinucleotide binding"/>
    <property type="evidence" value="ECO:0007669"/>
    <property type="project" value="InterPro"/>
</dbReference>
<name>A0A9N9S4B5_9DIPT</name>
<evidence type="ECO:0000256" key="22">
    <source>
        <dbReference type="ARBA" id="ARBA00047916"/>
    </source>
</evidence>
<evidence type="ECO:0000256" key="15">
    <source>
        <dbReference type="ARBA" id="ARBA00023128"/>
    </source>
</evidence>
<comment type="catalytic activity">
    <reaction evidence="21">
        <text>dodecanoyl-CoA + oxidized [electron-transfer flavoprotein] + H(+) = (2E)-dodecenoyl-CoA + reduced [electron-transfer flavoprotein]</text>
        <dbReference type="Rhea" id="RHEA:47296"/>
        <dbReference type="Rhea" id="RHEA-COMP:10685"/>
        <dbReference type="Rhea" id="RHEA-COMP:10686"/>
        <dbReference type="ChEBI" id="CHEBI:15378"/>
        <dbReference type="ChEBI" id="CHEBI:57330"/>
        <dbReference type="ChEBI" id="CHEBI:57375"/>
        <dbReference type="ChEBI" id="CHEBI:57692"/>
        <dbReference type="ChEBI" id="CHEBI:58307"/>
    </reaction>
    <physiologicalReaction direction="left-to-right" evidence="21">
        <dbReference type="Rhea" id="RHEA:47297"/>
    </physiologicalReaction>
</comment>
<feature type="domain" description="Acyl-CoA dehydrogenase/oxidase C-terminal" evidence="30">
    <location>
        <begin position="330"/>
        <end position="476"/>
    </location>
</feature>
<evidence type="ECO:0000259" key="30">
    <source>
        <dbReference type="Pfam" id="PF00441"/>
    </source>
</evidence>
<evidence type="ECO:0000256" key="13">
    <source>
        <dbReference type="ARBA" id="ARBA00023002"/>
    </source>
</evidence>
<evidence type="ECO:0000256" key="10">
    <source>
        <dbReference type="ARBA" id="ARBA00022832"/>
    </source>
</evidence>
<dbReference type="PANTHER" id="PTHR43884:SF11">
    <property type="entry name" value="VERY LONG-CHAIN SPECIFIC ACYL-COA DEHYDROGENASE, MITOCHONDRIAL"/>
    <property type="match status" value="1"/>
</dbReference>
<dbReference type="SUPFAM" id="SSF47203">
    <property type="entry name" value="Acyl-CoA dehydrogenase C-terminal domain-like"/>
    <property type="match status" value="1"/>
</dbReference>
<dbReference type="Pfam" id="PF02770">
    <property type="entry name" value="Acyl-CoA_dh_M"/>
    <property type="match status" value="1"/>
</dbReference>
<comment type="catalytic activity">
    <reaction evidence="23">
        <text>tetracosanoyl-CoA + oxidized [electron-transfer flavoprotein] + H(+) = (2E)-tetracosenoyl-CoA + reduced [electron-transfer flavoprotein]</text>
        <dbReference type="Rhea" id="RHEA:47232"/>
        <dbReference type="Rhea" id="RHEA-COMP:10685"/>
        <dbReference type="Rhea" id="RHEA-COMP:10686"/>
        <dbReference type="ChEBI" id="CHEBI:15378"/>
        <dbReference type="ChEBI" id="CHEBI:57692"/>
        <dbReference type="ChEBI" id="CHEBI:58307"/>
        <dbReference type="ChEBI" id="CHEBI:65052"/>
        <dbReference type="ChEBI" id="CHEBI:74693"/>
    </reaction>
    <physiologicalReaction direction="left-to-right" evidence="23">
        <dbReference type="Rhea" id="RHEA:47233"/>
    </physiologicalReaction>
</comment>
<comment type="catalytic activity">
    <reaction evidence="27">
        <text>octadecanoyl-CoA + oxidized [electron-transfer flavoprotein] + H(+) = (2E)-octadecenoyl-CoA + reduced [electron-transfer flavoprotein]</text>
        <dbReference type="Rhea" id="RHEA:47240"/>
        <dbReference type="Rhea" id="RHEA-COMP:10685"/>
        <dbReference type="Rhea" id="RHEA-COMP:10686"/>
        <dbReference type="ChEBI" id="CHEBI:15378"/>
        <dbReference type="ChEBI" id="CHEBI:57394"/>
        <dbReference type="ChEBI" id="CHEBI:57692"/>
        <dbReference type="ChEBI" id="CHEBI:58307"/>
        <dbReference type="ChEBI" id="CHEBI:71412"/>
    </reaction>
    <physiologicalReaction direction="left-to-right" evidence="27">
        <dbReference type="Rhea" id="RHEA:47241"/>
    </physiologicalReaction>
</comment>
<dbReference type="EC" id="1.3.8.9" evidence="17"/>
<comment type="similarity">
    <text evidence="4 28">Belongs to the acyl-CoA dehydrogenase family.</text>
</comment>
<keyword evidence="11" id="KW-0809">Transit peptide</keyword>
<keyword evidence="10" id="KW-0276">Fatty acid metabolism</keyword>
<evidence type="ECO:0000256" key="4">
    <source>
        <dbReference type="ARBA" id="ARBA00009347"/>
    </source>
</evidence>
<comment type="catalytic activity">
    <reaction evidence="26">
        <text>eicosanoyl-CoA + oxidized [electron-transfer flavoprotein] + H(+) = (2E)-eicosenoyl-CoA + reduced [electron-transfer flavoprotein]</text>
        <dbReference type="Rhea" id="RHEA:47236"/>
        <dbReference type="Rhea" id="RHEA-COMP:10685"/>
        <dbReference type="Rhea" id="RHEA-COMP:10686"/>
        <dbReference type="ChEBI" id="CHEBI:15378"/>
        <dbReference type="ChEBI" id="CHEBI:57380"/>
        <dbReference type="ChEBI" id="CHEBI:57692"/>
        <dbReference type="ChEBI" id="CHEBI:58307"/>
        <dbReference type="ChEBI" id="CHEBI:74691"/>
    </reaction>
    <physiologicalReaction direction="left-to-right" evidence="26">
        <dbReference type="Rhea" id="RHEA:47237"/>
    </physiologicalReaction>
</comment>
<evidence type="ECO:0000256" key="26">
    <source>
        <dbReference type="ARBA" id="ARBA00049140"/>
    </source>
</evidence>
<feature type="domain" description="ACAD9/ACADV-like C-terminal" evidence="33">
    <location>
        <begin position="525"/>
        <end position="643"/>
    </location>
</feature>
<evidence type="ECO:0000256" key="9">
    <source>
        <dbReference type="ARBA" id="ARBA00022827"/>
    </source>
</evidence>
<sequence>MIKKFDTFFVSFHTFTLSFYLFVTRDSSKIKMLSSLRKFGSLNPYVLKRQSAVLRLFASQPTKNSPENGSKNKNPSFVHNIFRGQLEHSELFPYPMPLNDEQLETIQALIPPMENFFLNVNKPEISDQKGEFDPKVIDALWELGGFGIAVPEKYGGLGLNYTQLGRLTDAVGGNDLAIATMLGAHQSIGYKGILLYGTEEQKAKYLPQVSSGKVFAAFALTEPSAGSDAAAIKTRAVKSSDGKHYILNGSKIWITNGGFAEIMTVFARTEIVDEKGVKKDKLTAFVVERGFGGVTSGPAEKKLGIKASNTTEVYFEDVKVPVENVLGNVGDGFKVAVNVLNNGRFGMGMALGGTMRMCIQRATDHVTQRETFGNKLETYGGVQEKIARMSMLQYVNQSIAYMLSGNMDLGSNDFHLEAAISKVFASDSAWYICDETIQLLGGMGFMTDTGVERFLRDLRIYRIYEGANDILKLFVALTGMQYAGNHLKEVQKALKNPIGNLGLIFKEASKKYGYGGVDMTALAHPSLNSSAKLCGESIDAFGRAVTSLLIKYGKNIVHEQFHLNRIAESAIDIHAMACVLSRASTSIKLNLPSADHERLMVDAWCVEAHDRVQVNMRKIQSSDFNENFKRMAQISKNACEAKDVVQKHPVGF</sequence>
<keyword evidence="6 28" id="KW-0285">Flavoprotein</keyword>
<evidence type="ECO:0000256" key="16">
    <source>
        <dbReference type="ARBA" id="ARBA00023136"/>
    </source>
</evidence>
<organism evidence="34 35">
    <name type="scientific">Chironomus riparius</name>
    <dbReference type="NCBI Taxonomy" id="315576"/>
    <lineage>
        <taxon>Eukaryota</taxon>
        <taxon>Metazoa</taxon>
        <taxon>Ecdysozoa</taxon>
        <taxon>Arthropoda</taxon>
        <taxon>Hexapoda</taxon>
        <taxon>Insecta</taxon>
        <taxon>Pterygota</taxon>
        <taxon>Neoptera</taxon>
        <taxon>Endopterygota</taxon>
        <taxon>Diptera</taxon>
        <taxon>Nematocera</taxon>
        <taxon>Chironomoidea</taxon>
        <taxon>Chironomidae</taxon>
        <taxon>Chironominae</taxon>
        <taxon>Chironomus</taxon>
    </lineage>
</organism>
<dbReference type="AlphaFoldDB" id="A0A9N9S4B5"/>
<evidence type="ECO:0000256" key="23">
    <source>
        <dbReference type="ARBA" id="ARBA00048086"/>
    </source>
</evidence>
<evidence type="ECO:0000256" key="20">
    <source>
        <dbReference type="ARBA" id="ARBA00046812"/>
    </source>
</evidence>
<comment type="catalytic activity">
    <reaction evidence="25">
        <text>a very-long-chain 2,3-saturated fatty acyl-CoA + oxidized [electron-transfer flavoprotein] + H(+) = a very-long-chain (2E)-enoyl-CoA + reduced [electron-transfer flavoprotein]</text>
        <dbReference type="Rhea" id="RHEA:19181"/>
        <dbReference type="Rhea" id="RHEA-COMP:10685"/>
        <dbReference type="Rhea" id="RHEA-COMP:10686"/>
        <dbReference type="ChEBI" id="CHEBI:15378"/>
        <dbReference type="ChEBI" id="CHEBI:57692"/>
        <dbReference type="ChEBI" id="CHEBI:58307"/>
        <dbReference type="ChEBI" id="CHEBI:83724"/>
        <dbReference type="ChEBI" id="CHEBI:83728"/>
        <dbReference type="EC" id="1.3.8.9"/>
    </reaction>
    <physiologicalReaction direction="left-to-right" evidence="25">
        <dbReference type="Rhea" id="RHEA:19182"/>
    </physiologicalReaction>
</comment>
<evidence type="ECO:0000256" key="12">
    <source>
        <dbReference type="ARBA" id="ARBA00022990"/>
    </source>
</evidence>
<feature type="domain" description="Acyl-CoA oxidase/dehydrogenase middle" evidence="31">
    <location>
        <begin position="217"/>
        <end position="318"/>
    </location>
</feature>
<evidence type="ECO:0000256" key="17">
    <source>
        <dbReference type="ARBA" id="ARBA00039034"/>
    </source>
</evidence>
<dbReference type="Pfam" id="PF21343">
    <property type="entry name" value="ACAD9-ACADV_C"/>
    <property type="match status" value="1"/>
</dbReference>
<dbReference type="Pfam" id="PF02771">
    <property type="entry name" value="Acyl-CoA_dh_N"/>
    <property type="match status" value="1"/>
</dbReference>
<dbReference type="FunFam" id="1.20.140.10:FF:000008">
    <property type="entry name" value="acyl-CoA dehydrogenase family member 9, mitochondrial"/>
    <property type="match status" value="1"/>
</dbReference>
<dbReference type="FunFam" id="2.40.110.10:FF:000006">
    <property type="entry name" value="very long-chain specific acyl-CoA dehydrogenase, mitochondrial"/>
    <property type="match status" value="1"/>
</dbReference>
<evidence type="ECO:0000256" key="21">
    <source>
        <dbReference type="ARBA" id="ARBA00047893"/>
    </source>
</evidence>
<evidence type="ECO:0000256" key="6">
    <source>
        <dbReference type="ARBA" id="ARBA00022630"/>
    </source>
</evidence>
<feature type="transmembrane region" description="Helical" evidence="29">
    <location>
        <begin position="7"/>
        <end position="23"/>
    </location>
</feature>
<dbReference type="OrthoDB" id="2588832at2759"/>
<gene>
    <name evidence="34" type="ORF">CHIRRI_LOCUS13841</name>
</gene>
<dbReference type="CDD" id="cd01161">
    <property type="entry name" value="VLCAD"/>
    <property type="match status" value="1"/>
</dbReference>
<dbReference type="Gene3D" id="1.20.140.10">
    <property type="entry name" value="Butyryl-CoA Dehydrogenase, subunit A, domain 3"/>
    <property type="match status" value="2"/>
</dbReference>
<proteinExistence type="inferred from homology"/>
<evidence type="ECO:0000256" key="28">
    <source>
        <dbReference type="RuleBase" id="RU362125"/>
    </source>
</evidence>
<keyword evidence="14" id="KW-0443">Lipid metabolism</keyword>
<dbReference type="InterPro" id="IPR036250">
    <property type="entry name" value="AcylCo_DH-like_C"/>
</dbReference>
<evidence type="ECO:0000256" key="7">
    <source>
        <dbReference type="ARBA" id="ARBA00022792"/>
    </source>
</evidence>
<dbReference type="InterPro" id="IPR006089">
    <property type="entry name" value="Acyl-CoA_DH_CS"/>
</dbReference>
<keyword evidence="9 28" id="KW-0274">FAD</keyword>
<dbReference type="SUPFAM" id="SSF56645">
    <property type="entry name" value="Acyl-CoA dehydrogenase NM domain-like"/>
    <property type="match status" value="1"/>
</dbReference>
<dbReference type="PROSITE" id="PS00073">
    <property type="entry name" value="ACYL_COA_DH_2"/>
    <property type="match status" value="1"/>
</dbReference>
<comment type="catalytic activity">
    <reaction evidence="24">
        <text>tetradecanoyl-CoA + oxidized [electron-transfer flavoprotein] + H(+) = (2E)-tetradecenoyl-CoA + reduced [electron-transfer flavoprotein]</text>
        <dbReference type="Rhea" id="RHEA:47316"/>
        <dbReference type="Rhea" id="RHEA-COMP:10685"/>
        <dbReference type="Rhea" id="RHEA-COMP:10686"/>
        <dbReference type="ChEBI" id="CHEBI:15378"/>
        <dbReference type="ChEBI" id="CHEBI:57385"/>
        <dbReference type="ChEBI" id="CHEBI:57692"/>
        <dbReference type="ChEBI" id="CHEBI:58307"/>
        <dbReference type="ChEBI" id="CHEBI:61405"/>
    </reaction>
    <physiologicalReaction direction="left-to-right" evidence="24">
        <dbReference type="Rhea" id="RHEA:47317"/>
    </physiologicalReaction>
</comment>
<dbReference type="GO" id="GO:0017099">
    <property type="term" value="F:very-long-chain fatty acyl-CoA dehydrogenase activity"/>
    <property type="evidence" value="ECO:0007669"/>
    <property type="project" value="UniProtKB-EC"/>
</dbReference>
<dbReference type="Pfam" id="PF00441">
    <property type="entry name" value="Acyl-CoA_dh_1"/>
    <property type="match status" value="1"/>
</dbReference>
<reference evidence="34" key="2">
    <citation type="submission" date="2022-10" db="EMBL/GenBank/DDBJ databases">
        <authorList>
            <consortium name="ENA_rothamsted_submissions"/>
            <consortium name="culmorum"/>
            <person name="King R."/>
        </authorList>
    </citation>
    <scope>NUCLEOTIDE SEQUENCE</scope>
</reference>
<evidence type="ECO:0000256" key="8">
    <source>
        <dbReference type="ARBA" id="ARBA00022799"/>
    </source>
</evidence>
<evidence type="ECO:0000256" key="29">
    <source>
        <dbReference type="SAM" id="Phobius"/>
    </source>
</evidence>
<dbReference type="Gene3D" id="1.10.540.10">
    <property type="entry name" value="Acyl-CoA dehydrogenase/oxidase, N-terminal domain"/>
    <property type="match status" value="1"/>
</dbReference>
<protein>
    <recommendedName>
        <fullName evidence="18">Very long-chain specific acyl-CoA dehydrogenase, mitochondrial</fullName>
        <ecNumber evidence="17">1.3.8.9</ecNumber>
    </recommendedName>
</protein>
<evidence type="ECO:0000256" key="24">
    <source>
        <dbReference type="ARBA" id="ARBA00049038"/>
    </source>
</evidence>
<dbReference type="InterPro" id="IPR046373">
    <property type="entry name" value="Acyl-CoA_Oxase/DH_mid-dom_sf"/>
</dbReference>
<dbReference type="InterPro" id="IPR037069">
    <property type="entry name" value="AcylCoA_DH/ox_N_sf"/>
</dbReference>
<evidence type="ECO:0000256" key="11">
    <source>
        <dbReference type="ARBA" id="ARBA00022946"/>
    </source>
</evidence>
<dbReference type="InterPro" id="IPR009100">
    <property type="entry name" value="AcylCoA_DH/oxidase_NM_dom_sf"/>
</dbReference>
<dbReference type="InterPro" id="IPR006091">
    <property type="entry name" value="Acyl-CoA_Oxase/DH_mid-dom"/>
</dbReference>
<reference evidence="34" key="1">
    <citation type="submission" date="2022-01" db="EMBL/GenBank/DDBJ databases">
        <authorList>
            <person name="King R."/>
        </authorList>
    </citation>
    <scope>NUCLEOTIDE SEQUENCE</scope>
</reference>
<evidence type="ECO:0000259" key="33">
    <source>
        <dbReference type="Pfam" id="PF21343"/>
    </source>
</evidence>
<feature type="domain" description="Acyl-CoA dehydrogenase/oxidase N-terminal" evidence="32">
    <location>
        <begin position="126"/>
        <end position="213"/>
    </location>
</feature>
<evidence type="ECO:0000256" key="25">
    <source>
        <dbReference type="ARBA" id="ARBA00049050"/>
    </source>
</evidence>
<evidence type="ECO:0000256" key="18">
    <source>
        <dbReference type="ARBA" id="ARBA00040902"/>
    </source>
</evidence>
<evidence type="ECO:0000256" key="5">
    <source>
        <dbReference type="ARBA" id="ARBA00022553"/>
    </source>
</evidence>
<keyword evidence="7" id="KW-0999">Mitochondrion inner membrane</keyword>
<evidence type="ECO:0000256" key="3">
    <source>
        <dbReference type="ARBA" id="ARBA00005198"/>
    </source>
</evidence>
<accession>A0A9N9S4B5</accession>
<evidence type="ECO:0000256" key="14">
    <source>
        <dbReference type="ARBA" id="ARBA00023098"/>
    </source>
</evidence>
<evidence type="ECO:0000256" key="2">
    <source>
        <dbReference type="ARBA" id="ARBA00004637"/>
    </source>
</evidence>
<keyword evidence="8" id="KW-0702">S-nitrosylation</keyword>
<evidence type="ECO:0000313" key="35">
    <source>
        <dbReference type="Proteomes" id="UP001153620"/>
    </source>
</evidence>
<dbReference type="InterPro" id="IPR013786">
    <property type="entry name" value="AcylCoA_DH/ox_N"/>
</dbReference>
<dbReference type="InterPro" id="IPR049448">
    <property type="entry name" value="ACAD9/ACADV-like_C"/>
</dbReference>
<dbReference type="PROSITE" id="PS00072">
    <property type="entry name" value="ACYL_COA_DH_1"/>
    <property type="match status" value="1"/>
</dbReference>